<reference evidence="3 4" key="1">
    <citation type="journal article" date="2025" name="Microbiol. Resour. Announc.">
        <title>Draft genome sequences for Neonectria magnoliae and Neonectria punicea, canker pathogens of Liriodendron tulipifera and Acer saccharum in West Virginia.</title>
        <authorList>
            <person name="Petronek H.M."/>
            <person name="Kasson M.T."/>
            <person name="Metheny A.M."/>
            <person name="Stauder C.M."/>
            <person name="Lovett B."/>
            <person name="Lynch S.C."/>
            <person name="Garnas J.R."/>
            <person name="Kasson L.R."/>
            <person name="Stajich J.E."/>
        </authorList>
    </citation>
    <scope>NUCLEOTIDE SEQUENCE [LARGE SCALE GENOMIC DNA]</scope>
    <source>
        <strain evidence="3 4">NRRL 64653</strain>
    </source>
</reference>
<proteinExistence type="predicted"/>
<accession>A0ABR1H1C4</accession>
<gene>
    <name evidence="3" type="ORF">QQX98_006447</name>
</gene>
<organism evidence="3 4">
    <name type="scientific">Neonectria punicea</name>
    <dbReference type="NCBI Taxonomy" id="979145"/>
    <lineage>
        <taxon>Eukaryota</taxon>
        <taxon>Fungi</taxon>
        <taxon>Dikarya</taxon>
        <taxon>Ascomycota</taxon>
        <taxon>Pezizomycotina</taxon>
        <taxon>Sordariomycetes</taxon>
        <taxon>Hypocreomycetidae</taxon>
        <taxon>Hypocreales</taxon>
        <taxon>Nectriaceae</taxon>
        <taxon>Neonectria</taxon>
    </lineage>
</organism>
<keyword evidence="4" id="KW-1185">Reference proteome</keyword>
<evidence type="ECO:0000313" key="4">
    <source>
        <dbReference type="Proteomes" id="UP001498476"/>
    </source>
</evidence>
<feature type="compositionally biased region" description="Acidic residues" evidence="1">
    <location>
        <begin position="267"/>
        <end position="279"/>
    </location>
</feature>
<feature type="compositionally biased region" description="Low complexity" evidence="1">
    <location>
        <begin position="169"/>
        <end position="191"/>
    </location>
</feature>
<evidence type="ECO:0000256" key="1">
    <source>
        <dbReference type="SAM" id="MobiDB-lite"/>
    </source>
</evidence>
<dbReference type="Proteomes" id="UP001498476">
    <property type="component" value="Unassembled WGS sequence"/>
</dbReference>
<keyword evidence="2" id="KW-0472">Membrane</keyword>
<feature type="region of interest" description="Disordered" evidence="1">
    <location>
        <begin position="113"/>
        <end position="296"/>
    </location>
</feature>
<feature type="transmembrane region" description="Helical" evidence="2">
    <location>
        <begin position="59"/>
        <end position="81"/>
    </location>
</feature>
<feature type="compositionally biased region" description="Low complexity" evidence="1">
    <location>
        <begin position="226"/>
        <end position="266"/>
    </location>
</feature>
<feature type="compositionally biased region" description="Polar residues" evidence="1">
    <location>
        <begin position="120"/>
        <end position="154"/>
    </location>
</feature>
<feature type="compositionally biased region" description="Polar residues" evidence="1">
    <location>
        <begin position="192"/>
        <end position="225"/>
    </location>
</feature>
<protein>
    <submittedName>
        <fullName evidence="3">Uncharacterized protein</fullName>
    </submittedName>
</protein>
<comment type="caution">
    <text evidence="3">The sequence shown here is derived from an EMBL/GenBank/DDBJ whole genome shotgun (WGS) entry which is preliminary data.</text>
</comment>
<evidence type="ECO:0000256" key="2">
    <source>
        <dbReference type="SAM" id="Phobius"/>
    </source>
</evidence>
<dbReference type="EMBL" id="JAZAVJ010000097">
    <property type="protein sequence ID" value="KAK7414679.1"/>
    <property type="molecule type" value="Genomic_DNA"/>
</dbReference>
<keyword evidence="2" id="KW-0812">Transmembrane</keyword>
<evidence type="ECO:0000313" key="3">
    <source>
        <dbReference type="EMBL" id="KAK7414679.1"/>
    </source>
</evidence>
<name>A0ABR1H1C4_9HYPO</name>
<sequence>MPSSDIKHDYSMEAGLLSTHGEERTMTKEEAEFEDYYGDEEIDYSNEGTRTSSYARRGLIALAVLGLLGIGLVSIGGATGVCPGHLRHAMNGEMSIKEAVHGHKPNLSESMAQLARRQDSANTPGASASTDSVAGTTDAATQPSATAGTTEQPSETQPTATEVTETEVTETQPTETQATETQATETSEPPSATSGSSEPSNTETDEAPTTSDAQETTQEAPTSTQEDTPSSTEEVTESVTSDEATTAAETTNEESQSTSEPDSTTSDSDEEATSTEESTEATQRTITTGTRTTSSAVQRTYTSTMAQGGITTFTSTSWVAVVPPASATTTGDPNLQNAAPQSSVHRILSAAIGMMLGLFLL</sequence>
<feature type="compositionally biased region" description="Low complexity" evidence="1">
    <location>
        <begin position="280"/>
        <end position="293"/>
    </location>
</feature>
<keyword evidence="2" id="KW-1133">Transmembrane helix</keyword>